<evidence type="ECO:0000256" key="10">
    <source>
        <dbReference type="SAM" id="SignalP"/>
    </source>
</evidence>
<dbReference type="InterPro" id="IPR010100">
    <property type="entry name" value="TonB-dep_Cu_rcpt"/>
</dbReference>
<feature type="signal peptide" evidence="10">
    <location>
        <begin position="1"/>
        <end position="23"/>
    </location>
</feature>
<evidence type="ECO:0000256" key="8">
    <source>
        <dbReference type="PROSITE-ProRule" id="PRU01360"/>
    </source>
</evidence>
<evidence type="ECO:0000259" key="11">
    <source>
        <dbReference type="Pfam" id="PF00593"/>
    </source>
</evidence>
<reference evidence="13" key="1">
    <citation type="submission" date="2021-07" db="EMBL/GenBank/DDBJ databases">
        <title>Shewanella sp. YLB-07 whole genome sequence.</title>
        <authorList>
            <person name="Yu L."/>
        </authorList>
    </citation>
    <scope>NUCLEOTIDE SEQUENCE</scope>
    <source>
        <strain evidence="13">YLB-08</strain>
    </source>
</reference>
<evidence type="ECO:0000259" key="12">
    <source>
        <dbReference type="Pfam" id="PF07715"/>
    </source>
</evidence>
<dbReference type="Gene3D" id="2.170.130.10">
    <property type="entry name" value="TonB-dependent receptor, plug domain"/>
    <property type="match status" value="1"/>
</dbReference>
<dbReference type="InterPro" id="IPR000531">
    <property type="entry name" value="Beta-barrel_TonB"/>
</dbReference>
<dbReference type="InterPro" id="IPR012910">
    <property type="entry name" value="Plug_dom"/>
</dbReference>
<evidence type="ECO:0000256" key="9">
    <source>
        <dbReference type="RuleBase" id="RU003357"/>
    </source>
</evidence>
<dbReference type="Pfam" id="PF00593">
    <property type="entry name" value="TonB_dep_Rec_b-barrel"/>
    <property type="match status" value="1"/>
</dbReference>
<dbReference type="EMBL" id="CP045503">
    <property type="protein sequence ID" value="QPG60310.1"/>
    <property type="molecule type" value="Genomic_DNA"/>
</dbReference>
<name>A0ABX6VCZ7_9GAMM</name>
<dbReference type="InterPro" id="IPR037066">
    <property type="entry name" value="Plug_dom_sf"/>
</dbReference>
<comment type="subcellular location">
    <subcellularLocation>
        <location evidence="1 8">Cell outer membrane</location>
        <topology evidence="1 8">Multi-pass membrane protein</topology>
    </subcellularLocation>
</comment>
<dbReference type="Pfam" id="PF07715">
    <property type="entry name" value="Plug"/>
    <property type="match status" value="1"/>
</dbReference>
<keyword evidence="14" id="KW-1185">Reference proteome</keyword>
<evidence type="ECO:0000256" key="7">
    <source>
        <dbReference type="ARBA" id="ARBA00023237"/>
    </source>
</evidence>
<keyword evidence="13" id="KW-0675">Receptor</keyword>
<dbReference type="PROSITE" id="PS52016">
    <property type="entry name" value="TONB_DEPENDENT_REC_3"/>
    <property type="match status" value="1"/>
</dbReference>
<keyword evidence="3 8" id="KW-1134">Transmembrane beta strand</keyword>
<dbReference type="Gene3D" id="2.40.170.20">
    <property type="entry name" value="TonB-dependent receptor, beta-barrel domain"/>
    <property type="match status" value="1"/>
</dbReference>
<evidence type="ECO:0000256" key="5">
    <source>
        <dbReference type="ARBA" id="ARBA00023077"/>
    </source>
</evidence>
<evidence type="ECO:0000313" key="13">
    <source>
        <dbReference type="EMBL" id="QPG60310.1"/>
    </source>
</evidence>
<protein>
    <submittedName>
        <fullName evidence="13">TonB-dependent copper receptor</fullName>
    </submittedName>
</protein>
<evidence type="ECO:0000256" key="1">
    <source>
        <dbReference type="ARBA" id="ARBA00004571"/>
    </source>
</evidence>
<dbReference type="PANTHER" id="PTHR30069">
    <property type="entry name" value="TONB-DEPENDENT OUTER MEMBRANE RECEPTOR"/>
    <property type="match status" value="1"/>
</dbReference>
<proteinExistence type="inferred from homology"/>
<feature type="chain" id="PRO_5047387949" evidence="10">
    <location>
        <begin position="24"/>
        <end position="663"/>
    </location>
</feature>
<evidence type="ECO:0000313" key="14">
    <source>
        <dbReference type="Proteomes" id="UP000316416"/>
    </source>
</evidence>
<dbReference type="PANTHER" id="PTHR30069:SF49">
    <property type="entry name" value="OUTER MEMBRANE PROTEIN C"/>
    <property type="match status" value="1"/>
</dbReference>
<evidence type="ECO:0000256" key="6">
    <source>
        <dbReference type="ARBA" id="ARBA00023136"/>
    </source>
</evidence>
<keyword evidence="6 8" id="KW-0472">Membrane</keyword>
<dbReference type="InterPro" id="IPR036942">
    <property type="entry name" value="Beta-barrel_TonB_sf"/>
</dbReference>
<dbReference type="SUPFAM" id="SSF56935">
    <property type="entry name" value="Porins"/>
    <property type="match status" value="1"/>
</dbReference>
<keyword evidence="7 8" id="KW-0998">Cell outer membrane</keyword>
<evidence type="ECO:0000256" key="4">
    <source>
        <dbReference type="ARBA" id="ARBA00022692"/>
    </source>
</evidence>
<keyword evidence="2 8" id="KW-0813">Transport</keyword>
<feature type="domain" description="TonB-dependent receptor-like beta-barrel" evidence="11">
    <location>
        <begin position="207"/>
        <end position="621"/>
    </location>
</feature>
<comment type="similarity">
    <text evidence="8 9">Belongs to the TonB-dependent receptor family.</text>
</comment>
<dbReference type="Proteomes" id="UP000316416">
    <property type="component" value="Chromosome"/>
</dbReference>
<accession>A0ABX6VCZ7</accession>
<feature type="domain" description="TonB-dependent receptor plug" evidence="12">
    <location>
        <begin position="70"/>
        <end position="153"/>
    </location>
</feature>
<dbReference type="InterPro" id="IPR039426">
    <property type="entry name" value="TonB-dep_rcpt-like"/>
</dbReference>
<keyword evidence="5 9" id="KW-0798">TonB box</keyword>
<evidence type="ECO:0000256" key="2">
    <source>
        <dbReference type="ARBA" id="ARBA00022448"/>
    </source>
</evidence>
<evidence type="ECO:0000256" key="3">
    <source>
        <dbReference type="ARBA" id="ARBA00022452"/>
    </source>
</evidence>
<organism evidence="13 14">
    <name type="scientific">Shewanella eurypsychrophilus</name>
    <dbReference type="NCBI Taxonomy" id="2593656"/>
    <lineage>
        <taxon>Bacteria</taxon>
        <taxon>Pseudomonadati</taxon>
        <taxon>Pseudomonadota</taxon>
        <taxon>Gammaproteobacteria</taxon>
        <taxon>Alteromonadales</taxon>
        <taxon>Shewanellaceae</taxon>
        <taxon>Shewanella</taxon>
    </lineage>
</organism>
<gene>
    <name evidence="13" type="ORF">FM038_002335</name>
</gene>
<keyword evidence="4 8" id="KW-0812">Transmembrane</keyword>
<dbReference type="NCBIfam" id="TIGR01778">
    <property type="entry name" value="TonB-copper"/>
    <property type="match status" value="1"/>
</dbReference>
<keyword evidence="10" id="KW-0732">Signal</keyword>
<sequence length="663" mass="72722">MFLYKNLAIPVLATTIFSPFCFAQSTPASGDNDKQPAIERILVTGEQVEDPTRVSSDPKKPRLPLPAYDGAGFLKTIPGFSIGRKGGAGGDPTLRGLGGSRLSIVDDGQHVYGTCGGRMDPPTAYIYPEAYDNITVIKGPQTVKYGPVGSAGTVLFEKNRHRFEEADTEGRASITGGSFDRQDYLVELKAGNSDHYIDMDINQSSSDHFQDGDGNAVQSSYDRQNYNVALGWTPSDETVVELAYGRSSGEAEYADRANKAREINNENLTFLVQSDFDGELLQSLEFQAYSNENDHIMDQFDQGVNSGSNVRRATMGAHLWADLSLSDSLNLTLGVDYMDSKHEGRKIDPSVDNGLDDLLSKPFNDNMHYQNSGLFVESELLLSQGKLLAGVRLDYWQTELMLAQGGNRTDELFSGYTRYELSSGNSQYFAGVGHAQRMPDYWEIMKADVDNISNKAFDLAPEKTSQLDIGWLYQGKIDISTSLFYGVISDYILIDANSNKTSAYNIDATVYGGEIAATFPISEHWSSQTSVSYSHGDNDTANTPLGQIPPLEGRLTLDYQYQQWSAGLLWRLVAAQDRVAIGEGNISGQDLAASSSFGTLSINASWKHQESILVSLGVENLFDITYAEHISRSGAGNDIPGSSPMFQVNEPGRTAWVKMDYTF</sequence>